<dbReference type="GO" id="GO:0000166">
    <property type="term" value="F:nucleotide binding"/>
    <property type="evidence" value="ECO:0007669"/>
    <property type="project" value="UniProtKB-KW"/>
</dbReference>
<feature type="domain" description="Acb2/Tad1 hairpin" evidence="2">
    <location>
        <begin position="7"/>
        <end position="76"/>
    </location>
</feature>
<proteinExistence type="predicted"/>
<gene>
    <name evidence="3" type="ORF">SAMEA4873646_05358</name>
</gene>
<reference evidence="3" key="1">
    <citation type="submission" date="2019-03" db="EMBL/GenBank/DDBJ databases">
        <authorList>
            <consortium name="Pathogen Informatics"/>
        </authorList>
    </citation>
    <scope>NUCLEOTIDE SEQUENCE</scope>
    <source>
        <strain evidence="3">5012STDY7626444</strain>
    </source>
</reference>
<sequence>MKDQHTKIKGYRDLSAEEIALMNEGKELAQKVGEFVEKLERAEFAKNSLQLPDKRWLAIGKTDLQKGFMAVIRSIAKPTTF</sequence>
<evidence type="ECO:0000256" key="1">
    <source>
        <dbReference type="ARBA" id="ARBA00022741"/>
    </source>
</evidence>
<evidence type="ECO:0000259" key="2">
    <source>
        <dbReference type="Pfam" id="PF24729"/>
    </source>
</evidence>
<keyword evidence="1" id="KW-0547">Nucleotide-binding</keyword>
<accession>A0A486R7X6</accession>
<evidence type="ECO:0000313" key="3">
    <source>
        <dbReference type="EMBL" id="VGL98019.1"/>
    </source>
</evidence>
<organism evidence="3">
    <name type="scientific">Klebsiella pneumoniae</name>
    <dbReference type="NCBI Taxonomy" id="573"/>
    <lineage>
        <taxon>Bacteria</taxon>
        <taxon>Pseudomonadati</taxon>
        <taxon>Pseudomonadota</taxon>
        <taxon>Gammaproteobacteria</taxon>
        <taxon>Enterobacterales</taxon>
        <taxon>Enterobacteriaceae</taxon>
        <taxon>Klebsiella/Raoultella group</taxon>
        <taxon>Klebsiella</taxon>
        <taxon>Klebsiella pneumoniae complex</taxon>
    </lineage>
</organism>
<dbReference type="InterPro" id="IPR056098">
    <property type="entry name" value="Acb2/Tad1_hairpin"/>
</dbReference>
<protein>
    <recommendedName>
        <fullName evidence="2">Acb2/Tad1 hairpin domain-containing protein</fullName>
    </recommendedName>
</protein>
<dbReference type="RefSeq" id="WP_009484901.1">
    <property type="nucleotide sequence ID" value="NZ_CABWPA010000036.1"/>
</dbReference>
<name>A0A486R7X6_KLEPN</name>
<dbReference type="AlphaFoldDB" id="A0A486R7X6"/>
<dbReference type="EMBL" id="CAAHCP010000040">
    <property type="protein sequence ID" value="VGL98019.1"/>
    <property type="molecule type" value="Genomic_DNA"/>
</dbReference>
<dbReference type="Pfam" id="PF24729">
    <property type="entry name" value="Acb2_Tad1_hairpin"/>
    <property type="match status" value="1"/>
</dbReference>